<dbReference type="AlphaFoldDB" id="A0A517Y2P1"/>
<keyword evidence="7" id="KW-0139">CF(1)</keyword>
<comment type="subcellular location">
    <subcellularLocation>
        <location evidence="7">Cell membrane</location>
        <topology evidence="7">Peripheral membrane protein</topology>
    </subcellularLocation>
    <subcellularLocation>
        <location evidence="1">Membrane</location>
    </subcellularLocation>
</comment>
<dbReference type="GO" id="GO:0045259">
    <property type="term" value="C:proton-transporting ATP synthase complex"/>
    <property type="evidence" value="ECO:0007669"/>
    <property type="project" value="UniProtKB-KW"/>
</dbReference>
<dbReference type="RefSeq" id="WP_145244199.1">
    <property type="nucleotide sequence ID" value="NZ_CP036273.1"/>
</dbReference>
<keyword evidence="5 7" id="KW-0472">Membrane</keyword>
<sequence length="234" mass="26107">MSQYSSYVEEVMSTGYHMSAEDMEKAQHRYEDILLRTESSRVTGRVARTYAEALLTAAEARGEADAVGDQFRSLGKDVFPAMPGLEALLDSPSVSRKRKDAVITQLFDGRATPLFLDFLRLLNRKDRLGILRLIAIAYRSLRDNDANRLRILVETAAPLDADQTAALERALAELTGKTPVLVVRPAPELIGGLVVHVGDKIYDTSVRSKLRAVRTKLLARGSHEIQGRRDRFRN</sequence>
<evidence type="ECO:0000313" key="9">
    <source>
        <dbReference type="Proteomes" id="UP000319576"/>
    </source>
</evidence>
<dbReference type="PRINTS" id="PR00125">
    <property type="entry name" value="ATPASEDELTA"/>
</dbReference>
<evidence type="ECO:0000256" key="4">
    <source>
        <dbReference type="ARBA" id="ARBA00023065"/>
    </source>
</evidence>
<evidence type="ECO:0000313" key="8">
    <source>
        <dbReference type="EMBL" id="QDU24002.1"/>
    </source>
</evidence>
<dbReference type="GO" id="GO:0005886">
    <property type="term" value="C:plasma membrane"/>
    <property type="evidence" value="ECO:0007669"/>
    <property type="project" value="UniProtKB-SubCell"/>
</dbReference>
<name>A0A517Y2P1_9BACT</name>
<reference evidence="8 9" key="1">
    <citation type="submission" date="2019-02" db="EMBL/GenBank/DDBJ databases">
        <title>Deep-cultivation of Planctomycetes and their phenomic and genomic characterization uncovers novel biology.</title>
        <authorList>
            <person name="Wiegand S."/>
            <person name="Jogler M."/>
            <person name="Boedeker C."/>
            <person name="Pinto D."/>
            <person name="Vollmers J."/>
            <person name="Rivas-Marin E."/>
            <person name="Kohn T."/>
            <person name="Peeters S.H."/>
            <person name="Heuer A."/>
            <person name="Rast P."/>
            <person name="Oberbeckmann S."/>
            <person name="Bunk B."/>
            <person name="Jeske O."/>
            <person name="Meyerdierks A."/>
            <person name="Storesund J.E."/>
            <person name="Kallscheuer N."/>
            <person name="Luecker S."/>
            <person name="Lage O.M."/>
            <person name="Pohl T."/>
            <person name="Merkel B.J."/>
            <person name="Hornburger P."/>
            <person name="Mueller R.-W."/>
            <person name="Bruemmer F."/>
            <person name="Labrenz M."/>
            <person name="Spormann A.M."/>
            <person name="Op den Camp H."/>
            <person name="Overmann J."/>
            <person name="Amann R."/>
            <person name="Jetten M.S.M."/>
            <person name="Mascher T."/>
            <person name="Medema M.H."/>
            <person name="Devos D.P."/>
            <person name="Kaster A.-K."/>
            <person name="Ovreas L."/>
            <person name="Rohde M."/>
            <person name="Galperin M.Y."/>
            <person name="Jogler C."/>
        </authorList>
    </citation>
    <scope>NUCLEOTIDE SEQUENCE [LARGE SCALE GENOMIC DNA]</scope>
    <source>
        <strain evidence="8 9">ETA_A1</strain>
    </source>
</reference>
<dbReference type="PANTHER" id="PTHR11910">
    <property type="entry name" value="ATP SYNTHASE DELTA CHAIN"/>
    <property type="match status" value="1"/>
</dbReference>
<dbReference type="Proteomes" id="UP000319576">
    <property type="component" value="Chromosome"/>
</dbReference>
<dbReference type="GO" id="GO:0046933">
    <property type="term" value="F:proton-transporting ATP synthase activity, rotational mechanism"/>
    <property type="evidence" value="ECO:0007669"/>
    <property type="project" value="UniProtKB-UniRule"/>
</dbReference>
<dbReference type="KEGG" id="uli:ETAA1_60130"/>
<keyword evidence="6 7" id="KW-0066">ATP synthesis</keyword>
<keyword evidence="4 7" id="KW-0406">Ion transport</keyword>
<dbReference type="HAMAP" id="MF_01416">
    <property type="entry name" value="ATP_synth_delta_bact"/>
    <property type="match status" value="1"/>
</dbReference>
<dbReference type="Pfam" id="PF00213">
    <property type="entry name" value="OSCP"/>
    <property type="match status" value="1"/>
</dbReference>
<keyword evidence="3 7" id="KW-0375">Hydrogen ion transport</keyword>
<keyword evidence="9" id="KW-1185">Reference proteome</keyword>
<evidence type="ECO:0000256" key="7">
    <source>
        <dbReference type="HAMAP-Rule" id="MF_01416"/>
    </source>
</evidence>
<protein>
    <recommendedName>
        <fullName evidence="7">ATP synthase subunit delta</fullName>
    </recommendedName>
    <alternativeName>
        <fullName evidence="7">ATP synthase F(1) sector subunit delta</fullName>
    </alternativeName>
    <alternativeName>
        <fullName evidence="7">F-type ATPase subunit delta</fullName>
        <shortName evidence="7">F-ATPase subunit delta</shortName>
    </alternativeName>
</protein>
<dbReference type="Gene3D" id="1.10.520.20">
    <property type="entry name" value="N-terminal domain of the delta subunit of the F1F0-ATP synthase"/>
    <property type="match status" value="1"/>
</dbReference>
<evidence type="ECO:0000256" key="6">
    <source>
        <dbReference type="ARBA" id="ARBA00023310"/>
    </source>
</evidence>
<organism evidence="8 9">
    <name type="scientific">Urbifossiella limnaea</name>
    <dbReference type="NCBI Taxonomy" id="2528023"/>
    <lineage>
        <taxon>Bacteria</taxon>
        <taxon>Pseudomonadati</taxon>
        <taxon>Planctomycetota</taxon>
        <taxon>Planctomycetia</taxon>
        <taxon>Gemmatales</taxon>
        <taxon>Gemmataceae</taxon>
        <taxon>Urbifossiella</taxon>
    </lineage>
</organism>
<dbReference type="OrthoDB" id="9802471at2"/>
<evidence type="ECO:0000256" key="1">
    <source>
        <dbReference type="ARBA" id="ARBA00004370"/>
    </source>
</evidence>
<accession>A0A517Y2P1</accession>
<comment type="similarity">
    <text evidence="7">Belongs to the ATPase delta chain family.</text>
</comment>
<keyword evidence="2 7" id="KW-0813">Transport</keyword>
<evidence type="ECO:0000256" key="3">
    <source>
        <dbReference type="ARBA" id="ARBA00022781"/>
    </source>
</evidence>
<keyword evidence="7" id="KW-1003">Cell membrane</keyword>
<comment type="function">
    <text evidence="7">This protein is part of the stalk that links CF(0) to CF(1). It either transmits conformational changes from CF(0) to CF(1) or is implicated in proton conduction.</text>
</comment>
<dbReference type="SUPFAM" id="SSF47928">
    <property type="entry name" value="N-terminal domain of the delta subunit of the F1F0-ATP synthase"/>
    <property type="match status" value="1"/>
</dbReference>
<proteinExistence type="inferred from homology"/>
<gene>
    <name evidence="7 8" type="primary">atpH</name>
    <name evidence="8" type="ORF">ETAA1_60130</name>
</gene>
<dbReference type="EMBL" id="CP036273">
    <property type="protein sequence ID" value="QDU24002.1"/>
    <property type="molecule type" value="Genomic_DNA"/>
</dbReference>
<evidence type="ECO:0000256" key="5">
    <source>
        <dbReference type="ARBA" id="ARBA00023136"/>
    </source>
</evidence>
<dbReference type="InterPro" id="IPR026015">
    <property type="entry name" value="ATP_synth_OSCP/delta_N_sf"/>
</dbReference>
<dbReference type="InterPro" id="IPR000711">
    <property type="entry name" value="ATPase_OSCP/dsu"/>
</dbReference>
<dbReference type="NCBIfam" id="TIGR01145">
    <property type="entry name" value="ATP_synt_delta"/>
    <property type="match status" value="1"/>
</dbReference>
<comment type="function">
    <text evidence="7">F(1)F(0) ATP synthase produces ATP from ADP in the presence of a proton or sodium gradient. F-type ATPases consist of two structural domains, F(1) containing the extramembraneous catalytic core and F(0) containing the membrane proton channel, linked together by a central stalk and a peripheral stalk. During catalysis, ATP synthesis in the catalytic domain of F(1) is coupled via a rotary mechanism of the central stalk subunits to proton translocation.</text>
</comment>
<evidence type="ECO:0000256" key="2">
    <source>
        <dbReference type="ARBA" id="ARBA00022448"/>
    </source>
</evidence>